<evidence type="ECO:0000259" key="16">
    <source>
        <dbReference type="Pfam" id="PF26283"/>
    </source>
</evidence>
<dbReference type="PANTHER" id="PTHR21512">
    <property type="entry name" value="TRAFFICKING PROTEIN PARTICLE COMPLEX SUBUNIT 9"/>
    <property type="match status" value="1"/>
</dbReference>
<evidence type="ECO:0000259" key="14">
    <source>
        <dbReference type="Pfam" id="PF26254"/>
    </source>
</evidence>
<evidence type="ECO:0000256" key="3">
    <source>
        <dbReference type="ARBA" id="ARBA00005009"/>
    </source>
</evidence>
<dbReference type="SUPFAM" id="SSF52317">
    <property type="entry name" value="Class I glutamine amidotransferase-like"/>
    <property type="match status" value="1"/>
</dbReference>
<sequence length="2200" mass="241941">MAADRKAAEATASRQTNTIPAPSFQEVLSIPGADTLSRNGSPLEAPFALFAQLKATHNSPRTWLLTSALSPLQIRLIRLLLAHGDYVVACLPPHEVEDELRSAEFRELVNECKSTRKDREGWKDRLRGCAVIGTVEELSTTPVTQNLVRDQFETLFFSQINFIKATLPTLREQHTGHIIGYCDSLAYEIAPFNREDMLTNVLNMTPETAVEPSTTEIISRYPKLPAAALDKLVMETVHALTAIGGHENPPARHIVGFEGAIAVKDKLKTVTEELEDFVEASIAVDIPQVGGSDIKEERTTSSPPRFPGQVVDGLFGCLLQKSKQYGKKMCKTKGIKYTCGCKHECEFTQCQARFVDRLQDEHVVHLRDITADGRPNRSAGRHLLRAHHPHAAPSHLALYPFEVYREPLAIIAVADGKELGNEAIGKRNSINGRAPTLMEQNLRSLDQELEGLRDTFGKALVHQVLIFDYEKPQGREIHIPEGITVIPPVEKSKRTTMKSVMCDISSLLLAEMTTLAKSIEGTNFIDSPGQIPNSRSSNGSSWNNSEDQRISRPGTAEGFRTSSQDRVSVQGFGAGGANDRWRLRGKARGVIIIGSMYLQAGRWTDALRELIEGATMARSVNDHVWHGKALELIVVCLLLLGWAGIDFQVPVVCLAQQEKQPSDGGLKDVDNLDPSQPLRFRNLQVILPDLLDRIIGLYSRISSESLPSFPLSEAILRFCKLLSSLHIADGRHSSGSGSFGLSSQKGMVVRELISVLISGLVEARTRGAAEVGIHPAAGLVALAAADGHRKPAGSVALELQEGDVEQGIEAFLGILSKTYGIVGYNPGDHSTEENGNGTDADTVARIRKQTASRFFGFPSVKLGVLRACINFSEALPDFNGVLKFSSDLMRTAGSGIAPGPRREEAAPIVPREEQVRLVTNITKTYALSQRLGLNNLAAEYWDELLVRAVVLDPLPAAKASAAVEQTLVVGEPATFRVTLQNPYDIDLDIESLKVVAEGADFEPFADSTIIGPYRTQVLKVIGTPRSAGALKVTGAMVRVRGCRERHFHIFSQPWVPERSSTYKATGLAALEKNLALEGAAPANLQPTELSLKVIPEQPTVIVKSTTLPQSCAMILEGERQTFSPGLTNGTIQIDYAHLGVPPEEVVDQFHTRRVGVQLTVTVNASVEVSRHDILPILESVPEPIWSRFKKSRENKGDDDQADELKKEESGLVSADRYCLLSLDLINAWPSTMLLRIETDDGLSVEEYILPGNTSRVVFPVRRIFIEDPHAAIPTLNPKRNRQFVVSTSKTTPDFERGVRESFWYREKLLDSLKATWKTLTGPQRSGTVELRAIRLVSRMVDSLKIEDVGIDVFVETPALVGKKLRRTKNMVRVRLRNRTTKPIYPLLRVMPALCHRPTNVALDYARKFAWNGALQQALPLLDAKSNTDVILGVTALCRGQFEITASVEETALWREDDEEGEDGERKGKTADGGRARSDTQTMLDAVLGKRERRIWHARKPCLILHIDDPRLDPESPTFSEDWHRELAHFDALVCGPGPGSPTNDKDVGLMRHVWALSDEHVLPVLGICLGFQSLLCNFGAEIRQLQQGLHGMIRAVGFRPASEPAESDIFTGTSAFKATLYHMAAVSRCPDMVPLAWVEEARDGGGTERIFMAAKHVEKPFWGLQYHPESVCTEDAGQRVIRNWFDEAARWNERRGRRPVADGELLARFCVAPSHLDAMEGTRARNKVGSGDEYVNGASALAGVGLDFDFSSRVVRLPEHVKVPDLVEILGGPESGRDGNGIDENDYIVLDSSNCDVVIPRHGRCSGSAQYRGAGPQDYGSRRVRLSIFGGFMGYVSYEMGLHDLDIALPGTRNPDRPDLHWVWVTRSLVVDHRAGTVQVQELRPKLRQGGGDWVAGIVEKLQSSPRWQGVTNGEQDGAADLQDCKVGRNADVQITFPRKQRPIFFFSAQRRRIAPTITINGGGKANARTESSSPTHRVESPWSLYKRLRSRQPAPFGSFIRLGAATFISSSPRAKKSAAVRTLADAEKLLRIPKEEAENLMIVDLVRHDLHGVCGPGRVSVPHLLKIEEYASVFQMITVVEGRLPEPRGEEARYTAIDVLSASLPPGSMTGAPKKRSCEILRAVERGRERGIYSGVVGYVDVTGKSDWSVNIRCLFKYDDECACGCRGGCAGAIGRDNDVDDVGCGEVWHVGAGALSRR</sequence>
<dbReference type="Pfam" id="PF26280">
    <property type="entry name" value="Ig_TRAPPC9-Trs120_2nd"/>
    <property type="match status" value="1"/>
</dbReference>
<dbReference type="InterPro" id="IPR013935">
    <property type="entry name" value="Trs120_TRAPPC9"/>
</dbReference>
<evidence type="ECO:0000256" key="9">
    <source>
        <dbReference type="SAM" id="MobiDB-lite"/>
    </source>
</evidence>
<keyword evidence="6" id="KW-0333">Golgi apparatus</keyword>
<dbReference type="Pfam" id="PF08626">
    <property type="entry name" value="TRAPPC9-Trs120"/>
    <property type="match status" value="1"/>
</dbReference>
<dbReference type="InterPro" id="IPR058563">
    <property type="entry name" value="Trs120_TRAPPC9_N"/>
</dbReference>
<dbReference type="Pfam" id="PF26282">
    <property type="entry name" value="Ig_TRAPPC9-Trs120_3rd"/>
    <property type="match status" value="1"/>
</dbReference>
<feature type="domain" description="Glutamine amidotransferase" evidence="10">
    <location>
        <begin position="1519"/>
        <end position="1686"/>
    </location>
</feature>
<dbReference type="Pfam" id="PF26251">
    <property type="entry name" value="TPR_TRAPPC9-Trs120"/>
    <property type="match status" value="2"/>
</dbReference>
<feature type="domain" description="Trs120/TRAPPC9 first Ig-like" evidence="14">
    <location>
        <begin position="956"/>
        <end position="1096"/>
    </location>
</feature>
<dbReference type="InterPro" id="IPR015890">
    <property type="entry name" value="Chorismate_C"/>
</dbReference>
<evidence type="ECO:0000256" key="7">
    <source>
        <dbReference type="ARBA" id="ARBA00031329"/>
    </source>
</evidence>
<name>A0A9P1H6D0_9PEZI</name>
<dbReference type="InterPro" id="IPR058564">
    <property type="entry name" value="TPR_TRAPPC9_Trs120"/>
</dbReference>
<dbReference type="Pfam" id="PF00117">
    <property type="entry name" value="GATase"/>
    <property type="match status" value="1"/>
</dbReference>
<feature type="domain" description="Trs120/TRAPPC9 N-terminal" evidence="12">
    <location>
        <begin position="353"/>
        <end position="653"/>
    </location>
</feature>
<feature type="domain" description="Trs120/TRAPPC9 fourth Ig-like" evidence="16">
    <location>
        <begin position="1371"/>
        <end position="1503"/>
    </location>
</feature>
<reference evidence="17" key="1">
    <citation type="submission" date="2022-11" db="EMBL/GenBank/DDBJ databases">
        <authorList>
            <person name="Scott C."/>
            <person name="Bruce N."/>
        </authorList>
    </citation>
    <scope>NUCLEOTIDE SEQUENCE</scope>
</reference>
<dbReference type="InterPro" id="IPR058565">
    <property type="entry name" value="Ig_TRAPPC9_Trs120_1st"/>
</dbReference>
<dbReference type="Proteomes" id="UP000838763">
    <property type="component" value="Unassembled WGS sequence"/>
</dbReference>
<keyword evidence="5" id="KW-0315">Glutamine amidotransferase</keyword>
<dbReference type="CDD" id="cd01743">
    <property type="entry name" value="GATase1_Anthranilate_Synthase"/>
    <property type="match status" value="1"/>
</dbReference>
<feature type="compositionally biased region" description="Basic and acidic residues" evidence="9">
    <location>
        <begin position="1463"/>
        <end position="1477"/>
    </location>
</feature>
<evidence type="ECO:0000256" key="5">
    <source>
        <dbReference type="ARBA" id="ARBA00022962"/>
    </source>
</evidence>
<feature type="region of interest" description="Disordered" evidence="9">
    <location>
        <begin position="1452"/>
        <end position="1477"/>
    </location>
</feature>
<evidence type="ECO:0000259" key="15">
    <source>
        <dbReference type="Pfam" id="PF26282"/>
    </source>
</evidence>
<dbReference type="InterPro" id="IPR006221">
    <property type="entry name" value="TrpG/PapA_dom"/>
</dbReference>
<evidence type="ECO:0000256" key="4">
    <source>
        <dbReference type="ARBA" id="ARBA00022909"/>
    </source>
</evidence>
<dbReference type="InterPro" id="IPR017926">
    <property type="entry name" value="GATASE"/>
</dbReference>
<evidence type="ECO:0000256" key="2">
    <source>
        <dbReference type="ARBA" id="ARBA00004555"/>
    </source>
</evidence>
<evidence type="ECO:0000313" key="18">
    <source>
        <dbReference type="Proteomes" id="UP000838763"/>
    </source>
</evidence>
<evidence type="ECO:0000259" key="11">
    <source>
        <dbReference type="Pfam" id="PF00425"/>
    </source>
</evidence>
<feature type="region of interest" description="Disordered" evidence="9">
    <location>
        <begin position="523"/>
        <end position="563"/>
    </location>
</feature>
<dbReference type="PANTHER" id="PTHR21512:SF5">
    <property type="entry name" value="TRAFFICKING PROTEIN PARTICLE COMPLEX SUBUNIT 9"/>
    <property type="match status" value="1"/>
</dbReference>
<dbReference type="InterPro" id="IPR058568">
    <property type="entry name" value="Ig_TRAPPC9_Trs120_4th"/>
</dbReference>
<proteinExistence type="predicted"/>
<evidence type="ECO:0000259" key="12">
    <source>
        <dbReference type="Pfam" id="PF08626"/>
    </source>
</evidence>
<comment type="caution">
    <text evidence="17">The sequence shown here is derived from an EMBL/GenBank/DDBJ whole genome shotgun (WGS) entry which is preliminary data.</text>
</comment>
<feature type="compositionally biased region" description="Low complexity" evidence="9">
    <location>
        <begin position="533"/>
        <end position="545"/>
    </location>
</feature>
<dbReference type="PROSITE" id="PS51273">
    <property type="entry name" value="GATASE_TYPE_1"/>
    <property type="match status" value="1"/>
</dbReference>
<dbReference type="Pfam" id="PF00425">
    <property type="entry name" value="Chorismate_bind"/>
    <property type="match status" value="1"/>
</dbReference>
<evidence type="ECO:0000313" key="17">
    <source>
        <dbReference type="EMBL" id="CAI4216857.1"/>
    </source>
</evidence>
<feature type="domain" description="Chorismate-utilising enzyme C-terminal" evidence="11">
    <location>
        <begin position="1972"/>
        <end position="2166"/>
    </location>
</feature>
<dbReference type="EMBL" id="CALLCH030000015">
    <property type="protein sequence ID" value="CAI4216857.1"/>
    <property type="molecule type" value="Genomic_DNA"/>
</dbReference>
<evidence type="ECO:0000259" key="10">
    <source>
        <dbReference type="Pfam" id="PF00117"/>
    </source>
</evidence>
<evidence type="ECO:0000256" key="6">
    <source>
        <dbReference type="ARBA" id="ARBA00023034"/>
    </source>
</evidence>
<dbReference type="OrthoDB" id="27962at2759"/>
<dbReference type="InterPro" id="IPR029062">
    <property type="entry name" value="Class_I_gatase-like"/>
</dbReference>
<dbReference type="GO" id="GO:0005802">
    <property type="term" value="C:trans-Golgi network"/>
    <property type="evidence" value="ECO:0007669"/>
    <property type="project" value="TreeGrafter"/>
</dbReference>
<evidence type="ECO:0000259" key="13">
    <source>
        <dbReference type="Pfam" id="PF26251"/>
    </source>
</evidence>
<comment type="catalytic activity">
    <reaction evidence="1">
        <text>chorismate + L-glutamine = 4-amino-4-deoxychorismate + L-glutamate</text>
        <dbReference type="Rhea" id="RHEA:11672"/>
        <dbReference type="ChEBI" id="CHEBI:29748"/>
        <dbReference type="ChEBI" id="CHEBI:29985"/>
        <dbReference type="ChEBI" id="CHEBI:58359"/>
        <dbReference type="ChEBI" id="CHEBI:58406"/>
        <dbReference type="EC" id="2.6.1.85"/>
    </reaction>
</comment>
<protein>
    <recommendedName>
        <fullName evidence="8">p-aminobenzoic acid synthase</fullName>
    </recommendedName>
    <alternativeName>
        <fullName evidence="7">Para-aminobenzoate synthase</fullName>
    </alternativeName>
</protein>
<evidence type="ECO:0000256" key="1">
    <source>
        <dbReference type="ARBA" id="ARBA00001000"/>
    </source>
</evidence>
<dbReference type="GO" id="GO:0046820">
    <property type="term" value="F:4-amino-4-deoxychorismate synthase activity"/>
    <property type="evidence" value="ECO:0007669"/>
    <property type="project" value="UniProtKB-EC"/>
</dbReference>
<organism evidence="17 18">
    <name type="scientific">Parascedosporium putredinis</name>
    <dbReference type="NCBI Taxonomy" id="1442378"/>
    <lineage>
        <taxon>Eukaryota</taxon>
        <taxon>Fungi</taxon>
        <taxon>Dikarya</taxon>
        <taxon>Ascomycota</taxon>
        <taxon>Pezizomycotina</taxon>
        <taxon>Sordariomycetes</taxon>
        <taxon>Hypocreomycetidae</taxon>
        <taxon>Microascales</taxon>
        <taxon>Microascaceae</taxon>
        <taxon>Parascedosporium</taxon>
    </lineage>
</organism>
<dbReference type="SUPFAM" id="SSF56322">
    <property type="entry name" value="ADC synthase"/>
    <property type="match status" value="1"/>
</dbReference>
<feature type="domain" description="Trs120/TRAPPC9 TPR region" evidence="13">
    <location>
        <begin position="683"/>
        <end position="733"/>
    </location>
</feature>
<gene>
    <name evidence="17" type="ORF">PPNO1_LOCUS6501</name>
</gene>
<accession>A0A9P1H6D0</accession>
<dbReference type="PRINTS" id="PR00096">
    <property type="entry name" value="GATASE"/>
</dbReference>
<feature type="domain" description="Trs120/TRAPPC9 TPR region" evidence="13">
    <location>
        <begin position="737"/>
        <end position="932"/>
    </location>
</feature>
<dbReference type="Pfam" id="PF26254">
    <property type="entry name" value="Ig_TRAPPC9-Trs120_1st"/>
    <property type="match status" value="1"/>
</dbReference>
<dbReference type="Gene3D" id="3.60.120.10">
    <property type="entry name" value="Anthranilate synthase"/>
    <property type="match status" value="1"/>
</dbReference>
<feature type="domain" description="Trs120/TRAPPC9 third Ig-like" evidence="15">
    <location>
        <begin position="1166"/>
        <end position="1344"/>
    </location>
</feature>
<comment type="pathway">
    <text evidence="3">Cofactor biosynthesis; tetrahydrofolate biosynthesis; 4-aminobenzoate from chorismate: step 1/2.</text>
</comment>
<dbReference type="GO" id="GO:0046656">
    <property type="term" value="P:folic acid biosynthetic process"/>
    <property type="evidence" value="ECO:0007669"/>
    <property type="project" value="UniProtKB-KW"/>
</dbReference>
<dbReference type="InterPro" id="IPR058567">
    <property type="entry name" value="Ig_TRAPPC9_Trs120_3rd"/>
</dbReference>
<keyword evidence="18" id="KW-1185">Reference proteome</keyword>
<evidence type="ECO:0000256" key="8">
    <source>
        <dbReference type="ARBA" id="ARBA00031904"/>
    </source>
</evidence>
<dbReference type="Gene3D" id="3.40.50.880">
    <property type="match status" value="1"/>
</dbReference>
<dbReference type="PRINTS" id="PR00097">
    <property type="entry name" value="ANTSNTHASEII"/>
</dbReference>
<comment type="subcellular location">
    <subcellularLocation>
        <location evidence="2">Golgi apparatus</location>
    </subcellularLocation>
</comment>
<keyword evidence="4" id="KW-0289">Folate biosynthesis</keyword>
<dbReference type="InterPro" id="IPR005801">
    <property type="entry name" value="ADC_synthase"/>
</dbReference>
<dbReference type="Pfam" id="PF26283">
    <property type="entry name" value="Ig_TRAPPC9-Trs120_4th"/>
    <property type="match status" value="1"/>
</dbReference>